<sequence>MASSIKKNSTVKILTIILFFIFVFASVFSQVKYNDLAAAKKKKHLLQVFLPPATLVDTFSFGFKNFLADIFWIQSIQYLAVEGLMPGSLMGQYFDVVTQLDPKFEYPYLLADIILPKFGSIDDARRLTDRGIGAIPESWQLPYYLAVQYHSLKKDYANALKYIKVAADNPQSPPLVKALLASYTLKSGNLINAKYLFQIIYDTSENEYTKELAKSWIRQIGRIELLEAAVATYQSRFGYYPKTLRDVVALGILKEIPSELGNFNFVVDQQTGALSIK</sequence>
<name>A0A1G2PDB7_9BACT</name>
<dbReference type="AlphaFoldDB" id="A0A1G2PDB7"/>
<evidence type="ECO:0000313" key="2">
    <source>
        <dbReference type="Proteomes" id="UP000178869"/>
    </source>
</evidence>
<organism evidence="1 2">
    <name type="scientific">Candidatus Terrybacteria bacterium RIFCSPHIGHO2_01_FULL_43_35</name>
    <dbReference type="NCBI Taxonomy" id="1802361"/>
    <lineage>
        <taxon>Bacteria</taxon>
        <taxon>Candidatus Terryibacteriota</taxon>
    </lineage>
</organism>
<evidence type="ECO:0000313" key="1">
    <source>
        <dbReference type="EMBL" id="OHA46297.1"/>
    </source>
</evidence>
<dbReference type="Proteomes" id="UP000178869">
    <property type="component" value="Unassembled WGS sequence"/>
</dbReference>
<dbReference type="SUPFAM" id="SSF48452">
    <property type="entry name" value="TPR-like"/>
    <property type="match status" value="1"/>
</dbReference>
<accession>A0A1G2PDB7</accession>
<comment type="caution">
    <text evidence="1">The sequence shown here is derived from an EMBL/GenBank/DDBJ whole genome shotgun (WGS) entry which is preliminary data.</text>
</comment>
<reference evidence="1 2" key="1">
    <citation type="journal article" date="2016" name="Nat. Commun.">
        <title>Thousands of microbial genomes shed light on interconnected biogeochemical processes in an aquifer system.</title>
        <authorList>
            <person name="Anantharaman K."/>
            <person name="Brown C.T."/>
            <person name="Hug L.A."/>
            <person name="Sharon I."/>
            <person name="Castelle C.J."/>
            <person name="Probst A.J."/>
            <person name="Thomas B.C."/>
            <person name="Singh A."/>
            <person name="Wilkins M.J."/>
            <person name="Karaoz U."/>
            <person name="Brodie E.L."/>
            <person name="Williams K.H."/>
            <person name="Hubbard S.S."/>
            <person name="Banfield J.F."/>
        </authorList>
    </citation>
    <scope>NUCLEOTIDE SEQUENCE [LARGE SCALE GENOMIC DNA]</scope>
</reference>
<dbReference type="EMBL" id="MHSR01000017">
    <property type="protein sequence ID" value="OHA46297.1"/>
    <property type="molecule type" value="Genomic_DNA"/>
</dbReference>
<gene>
    <name evidence="1" type="ORF">A2828_00775</name>
</gene>
<protein>
    <submittedName>
        <fullName evidence="1">Uncharacterized protein</fullName>
    </submittedName>
</protein>
<proteinExistence type="predicted"/>
<dbReference type="InterPro" id="IPR011990">
    <property type="entry name" value="TPR-like_helical_dom_sf"/>
</dbReference>